<dbReference type="Pfam" id="PF00266">
    <property type="entry name" value="Aminotran_5"/>
    <property type="match status" value="1"/>
</dbReference>
<evidence type="ECO:0000256" key="1">
    <source>
        <dbReference type="ARBA" id="ARBA00001933"/>
    </source>
</evidence>
<dbReference type="InterPro" id="IPR000192">
    <property type="entry name" value="Aminotrans_V_dom"/>
</dbReference>
<protein>
    <recommendedName>
        <fullName evidence="4">cysteine desulfurase</fullName>
        <ecNumber evidence="4">2.8.1.7</ecNumber>
    </recommendedName>
    <alternativeName>
        <fullName evidence="11">Nitrogenase metalloclusters biosynthesis protein NifS</fullName>
    </alternativeName>
</protein>
<dbReference type="PROSITE" id="PS00595">
    <property type="entry name" value="AA_TRANSFER_CLASS_5"/>
    <property type="match status" value="1"/>
</dbReference>
<dbReference type="PIRSF" id="PIRSF005572">
    <property type="entry name" value="NifS"/>
    <property type="match status" value="1"/>
</dbReference>
<proteinExistence type="inferred from homology"/>
<dbReference type="Proteomes" id="UP000249396">
    <property type="component" value="Unassembled WGS sequence"/>
</dbReference>
<dbReference type="PANTHER" id="PTHR11601">
    <property type="entry name" value="CYSTEINE DESULFURYLASE FAMILY MEMBER"/>
    <property type="match status" value="1"/>
</dbReference>
<dbReference type="GO" id="GO:0031071">
    <property type="term" value="F:cysteine desulfurase activity"/>
    <property type="evidence" value="ECO:0007669"/>
    <property type="project" value="UniProtKB-EC"/>
</dbReference>
<keyword evidence="7" id="KW-0663">Pyridoxal phosphate</keyword>
<evidence type="ECO:0000256" key="10">
    <source>
        <dbReference type="ARBA" id="ARBA00023231"/>
    </source>
</evidence>
<comment type="cofactor">
    <cofactor evidence="1 13">
        <name>pyridoxal 5'-phosphate</name>
        <dbReference type="ChEBI" id="CHEBI:597326"/>
    </cofactor>
</comment>
<comment type="function">
    <text evidence="2">Catalyzes the removal of elemental sulfur atoms from cysteine to produce alanine. Seems to participate in the biosynthesis of the nitrogenase metalloclusters by providing the inorganic sulfur required for the Fe-S core formation.</text>
</comment>
<dbReference type="InterPro" id="IPR015421">
    <property type="entry name" value="PyrdxlP-dep_Trfase_major"/>
</dbReference>
<sequence length="389" mass="40836">MKPLYFDTAATTAVAPEVLARMVELLGGEGAYANPSSAAHLPGQAAAAVVALARVEIAAELGCEADEVVFTSGATEANNLALRGVALAHAAQGRHLVTSVIEHKSVLACCAALQREGYEVTYLSPNSAGWVEPDAVARALRPDTLLVSLQYTNNETGVMQPIAEVADLAVQAGVLLHVDAAQAAGKFPIDLQKIPIDLLSLSAHKFHGPKGVGCLVVRNRRQLRLQPLMHGGGQEFGLRPGTLATHQIVGLSAALSLAAARRAADLAHVGELKRRFLQQLGECLPTQVHGELARSSPYIVNFSIAGIISDALINQLRSDLAIASSSACSSGAVEPSYVLRAMGIEGEPLYGAVRLSFSRDHSLAEVSAAVERIGAAVSRMKELEISEDK</sequence>
<dbReference type="Gene3D" id="3.40.640.10">
    <property type="entry name" value="Type I PLP-dependent aspartate aminotransferase-like (Major domain)"/>
    <property type="match status" value="1"/>
</dbReference>
<dbReference type="EMBL" id="QJPH01000408">
    <property type="protein sequence ID" value="PZN74921.1"/>
    <property type="molecule type" value="Genomic_DNA"/>
</dbReference>
<organism evidence="15 16">
    <name type="scientific">Candidatus Methylumidiphilus alinenensis</name>
    <dbReference type="NCBI Taxonomy" id="2202197"/>
    <lineage>
        <taxon>Bacteria</taxon>
        <taxon>Pseudomonadati</taxon>
        <taxon>Pseudomonadota</taxon>
        <taxon>Gammaproteobacteria</taxon>
        <taxon>Methylococcales</taxon>
        <taxon>Candidatus Methylumidiphilus</taxon>
    </lineage>
</organism>
<keyword evidence="9" id="KW-0411">Iron-sulfur</keyword>
<comment type="caution">
    <text evidence="15">The sequence shown here is derived from an EMBL/GenBank/DDBJ whole genome shotgun (WGS) entry which is preliminary data.</text>
</comment>
<evidence type="ECO:0000256" key="6">
    <source>
        <dbReference type="ARBA" id="ARBA00022723"/>
    </source>
</evidence>
<evidence type="ECO:0000256" key="8">
    <source>
        <dbReference type="ARBA" id="ARBA00023004"/>
    </source>
</evidence>
<dbReference type="FunFam" id="3.40.640.10:FF:000084">
    <property type="entry name" value="IscS-like cysteine desulfurase"/>
    <property type="match status" value="1"/>
</dbReference>
<comment type="similarity">
    <text evidence="3">Belongs to the class-V pyridoxal-phosphate-dependent aminotransferase family. NifS/IscS subfamily.</text>
</comment>
<comment type="catalytic activity">
    <reaction evidence="12">
        <text>(sulfur carrier)-H + L-cysteine = (sulfur carrier)-SH + L-alanine</text>
        <dbReference type="Rhea" id="RHEA:43892"/>
        <dbReference type="Rhea" id="RHEA-COMP:14737"/>
        <dbReference type="Rhea" id="RHEA-COMP:14739"/>
        <dbReference type="ChEBI" id="CHEBI:29917"/>
        <dbReference type="ChEBI" id="CHEBI:35235"/>
        <dbReference type="ChEBI" id="CHEBI:57972"/>
        <dbReference type="ChEBI" id="CHEBI:64428"/>
        <dbReference type="EC" id="2.8.1.7"/>
    </reaction>
</comment>
<keyword evidence="8" id="KW-0408">Iron</keyword>
<gene>
    <name evidence="15" type="ORF">DM484_20120</name>
</gene>
<keyword evidence="5" id="KW-0808">Transferase</keyword>
<dbReference type="InterPro" id="IPR016454">
    <property type="entry name" value="Cysteine_dSase"/>
</dbReference>
<evidence type="ECO:0000313" key="16">
    <source>
        <dbReference type="Proteomes" id="UP000249396"/>
    </source>
</evidence>
<dbReference type="AlphaFoldDB" id="A0A2W4QS22"/>
<evidence type="ECO:0000259" key="14">
    <source>
        <dbReference type="Pfam" id="PF00266"/>
    </source>
</evidence>
<dbReference type="GO" id="GO:0051536">
    <property type="term" value="F:iron-sulfur cluster binding"/>
    <property type="evidence" value="ECO:0007669"/>
    <property type="project" value="UniProtKB-KW"/>
</dbReference>
<name>A0A2W4QS22_9GAMM</name>
<dbReference type="InterPro" id="IPR015422">
    <property type="entry name" value="PyrdxlP-dep_Trfase_small"/>
</dbReference>
<evidence type="ECO:0000256" key="5">
    <source>
        <dbReference type="ARBA" id="ARBA00022679"/>
    </source>
</evidence>
<dbReference type="EC" id="2.8.1.7" evidence="4"/>
<evidence type="ECO:0000313" key="15">
    <source>
        <dbReference type="EMBL" id="PZN74921.1"/>
    </source>
</evidence>
<reference evidence="15 16" key="1">
    <citation type="journal article" date="2018" name="Aquat. Microb. Ecol.">
        <title>Gammaproteobacterial methanotrophs dominate.</title>
        <authorList>
            <person name="Rissanen A.J."/>
            <person name="Saarenheimo J."/>
            <person name="Tiirola M."/>
            <person name="Peura S."/>
            <person name="Aalto S.L."/>
            <person name="Karvinen A."/>
            <person name="Nykanen H."/>
        </authorList>
    </citation>
    <scope>NUCLEOTIDE SEQUENCE [LARGE SCALE GENOMIC DNA]</scope>
    <source>
        <strain evidence="15">AMbin10</strain>
    </source>
</reference>
<evidence type="ECO:0000256" key="13">
    <source>
        <dbReference type="RuleBase" id="RU004504"/>
    </source>
</evidence>
<evidence type="ECO:0000256" key="3">
    <source>
        <dbReference type="ARBA" id="ARBA00006490"/>
    </source>
</evidence>
<dbReference type="PANTHER" id="PTHR11601:SF34">
    <property type="entry name" value="CYSTEINE DESULFURASE"/>
    <property type="match status" value="1"/>
</dbReference>
<dbReference type="InterPro" id="IPR015424">
    <property type="entry name" value="PyrdxlP-dep_Trfase"/>
</dbReference>
<dbReference type="SUPFAM" id="SSF53383">
    <property type="entry name" value="PLP-dependent transferases"/>
    <property type="match status" value="1"/>
</dbReference>
<evidence type="ECO:0000256" key="4">
    <source>
        <dbReference type="ARBA" id="ARBA00012239"/>
    </source>
</evidence>
<evidence type="ECO:0000256" key="2">
    <source>
        <dbReference type="ARBA" id="ARBA00003120"/>
    </source>
</evidence>
<evidence type="ECO:0000256" key="12">
    <source>
        <dbReference type="ARBA" id="ARBA00050776"/>
    </source>
</evidence>
<keyword evidence="10" id="KW-0535">Nitrogen fixation</keyword>
<evidence type="ECO:0000256" key="11">
    <source>
        <dbReference type="ARBA" id="ARBA00031911"/>
    </source>
</evidence>
<evidence type="ECO:0000256" key="9">
    <source>
        <dbReference type="ARBA" id="ARBA00023014"/>
    </source>
</evidence>
<accession>A0A2W4QS22</accession>
<feature type="domain" description="Aminotransferase class V" evidence="14">
    <location>
        <begin position="5"/>
        <end position="367"/>
    </location>
</feature>
<dbReference type="GO" id="GO:0046872">
    <property type="term" value="F:metal ion binding"/>
    <property type="evidence" value="ECO:0007669"/>
    <property type="project" value="UniProtKB-KW"/>
</dbReference>
<dbReference type="InterPro" id="IPR020578">
    <property type="entry name" value="Aminotrans_V_PyrdxlP_BS"/>
</dbReference>
<keyword evidence="6" id="KW-0479">Metal-binding</keyword>
<evidence type="ECO:0000256" key="7">
    <source>
        <dbReference type="ARBA" id="ARBA00022898"/>
    </source>
</evidence>
<dbReference type="Gene3D" id="3.90.1150.10">
    <property type="entry name" value="Aspartate Aminotransferase, domain 1"/>
    <property type="match status" value="1"/>
</dbReference>